<reference evidence="1 2" key="1">
    <citation type="submission" date="2018-11" db="EMBL/GenBank/DDBJ databases">
        <title>Mesobaculum littorinae gen. nov., sp. nov., isolated from Littorina scabra that represents a novel genus of the order Rhodobacteraceae.</title>
        <authorList>
            <person name="Li F."/>
        </authorList>
    </citation>
    <scope>NUCLEOTIDE SEQUENCE [LARGE SCALE GENOMIC DNA]</scope>
    <source>
        <strain evidence="1 2">M0103</strain>
    </source>
</reference>
<accession>A0A438AET1</accession>
<dbReference type="Pfam" id="PF05621">
    <property type="entry name" value="TniB"/>
    <property type="match status" value="1"/>
</dbReference>
<gene>
    <name evidence="1" type="ORF">EKE94_14215</name>
</gene>
<dbReference type="InterPro" id="IPR027417">
    <property type="entry name" value="P-loop_NTPase"/>
</dbReference>
<comment type="caution">
    <text evidence="1">The sequence shown here is derived from an EMBL/GenBank/DDBJ whole genome shotgun (WGS) entry which is preliminary data.</text>
</comment>
<evidence type="ECO:0000313" key="1">
    <source>
        <dbReference type="EMBL" id="RVV97178.1"/>
    </source>
</evidence>
<dbReference type="Proteomes" id="UP000285908">
    <property type="component" value="Unassembled WGS sequence"/>
</dbReference>
<evidence type="ECO:0000313" key="2">
    <source>
        <dbReference type="Proteomes" id="UP000285908"/>
    </source>
</evidence>
<keyword evidence="2" id="KW-1185">Reference proteome</keyword>
<organism evidence="1 2">
    <name type="scientific">Mesobaculum littorinae</name>
    <dbReference type="NCBI Taxonomy" id="2486419"/>
    <lineage>
        <taxon>Bacteria</taxon>
        <taxon>Pseudomonadati</taxon>
        <taxon>Pseudomonadota</taxon>
        <taxon>Alphaproteobacteria</taxon>
        <taxon>Rhodobacterales</taxon>
        <taxon>Roseobacteraceae</taxon>
        <taxon>Mesobaculum</taxon>
    </lineage>
</organism>
<keyword evidence="1" id="KW-0067">ATP-binding</keyword>
<dbReference type="Gene3D" id="3.40.50.300">
    <property type="entry name" value="P-loop containing nucleotide triphosphate hydrolases"/>
    <property type="match status" value="1"/>
</dbReference>
<name>A0A438AET1_9RHOB</name>
<dbReference type="EMBL" id="RQXX01000005">
    <property type="protein sequence ID" value="RVV97178.1"/>
    <property type="molecule type" value="Genomic_DNA"/>
</dbReference>
<dbReference type="GO" id="GO:0005524">
    <property type="term" value="F:ATP binding"/>
    <property type="evidence" value="ECO:0007669"/>
    <property type="project" value="UniProtKB-KW"/>
</dbReference>
<dbReference type="AlphaFoldDB" id="A0A438AET1"/>
<sequence length="384" mass="43063">MQMRRCTNRFALTRSGWDTCRRATICSMTRSPLLRPRTHLGSQTATIAGRDPSVERDARPANAGGSIMGNDLITRAAQRVAELKGYFVDHERFVPLAEGFSILAEKRLVDIQTGRISEAQGLALSGHSGAGKSAAITHLLAQEGQRLADRGYGDSTIISLRVPSPATLKFVGQMLLRALGYPIGADRHAWYIWDLVQHHLKERRVLFVHLDEAQDLASRGTKHELDSVTSMLKTLMTDPEWPVGIILSGTTELEDILNHDHQLARRMKTVRFESLSPAAYSDDILDLLEKYCELAKLEPEEDVLELSHGERVVHAAANQFGIAIVLILDAIEDAYLQGQETLSRHNFIRAYHRRTSCDAEFNPFVVPDFMRIDARQVFSRENRT</sequence>
<dbReference type="SUPFAM" id="SSF52540">
    <property type="entry name" value="P-loop containing nucleoside triphosphate hydrolases"/>
    <property type="match status" value="1"/>
</dbReference>
<keyword evidence="1" id="KW-0547">Nucleotide-binding</keyword>
<dbReference type="InterPro" id="IPR008868">
    <property type="entry name" value="TniB"/>
</dbReference>
<protein>
    <submittedName>
        <fullName evidence="1">ATP-binding protein</fullName>
    </submittedName>
</protein>
<proteinExistence type="predicted"/>